<evidence type="ECO:0000313" key="6">
    <source>
        <dbReference type="Proteomes" id="UP000019335"/>
    </source>
</evidence>
<protein>
    <submittedName>
        <fullName evidence="5">Maleylacetate reductase</fullName>
    </submittedName>
</protein>
<keyword evidence="6" id="KW-1185">Reference proteome</keyword>
<feature type="domain" description="Alcohol dehydrogenase iron-type/glycerol dehydrogenase GldA" evidence="2">
    <location>
        <begin position="10"/>
        <end position="147"/>
    </location>
</feature>
<dbReference type="Gene3D" id="1.20.1090.10">
    <property type="entry name" value="Dehydroquinate synthase-like - alpha domain"/>
    <property type="match status" value="1"/>
</dbReference>
<dbReference type="InterPro" id="IPR056798">
    <property type="entry name" value="ADH_Fe_C"/>
</dbReference>
<dbReference type="AlphaFoldDB" id="W7TIA4"/>
<gene>
    <name evidence="5" type="ORF">Naga_100021g28</name>
</gene>
<dbReference type="PANTHER" id="PTHR34846">
    <property type="entry name" value="4-CARBOXYMUCONOLACTONE DECARBOXYLASE FAMILY PROTEIN (AFU_ORTHOLOGUE AFUA_6G11590)"/>
    <property type="match status" value="1"/>
</dbReference>
<dbReference type="GO" id="GO:0016491">
    <property type="term" value="F:oxidoreductase activity"/>
    <property type="evidence" value="ECO:0007669"/>
    <property type="project" value="UniProtKB-KW"/>
</dbReference>
<proteinExistence type="predicted"/>
<dbReference type="PANTHER" id="PTHR34846:SF11">
    <property type="entry name" value="4-CARBOXYMUCONOLACTONE DECARBOXYLASE FAMILY PROTEIN (AFU_ORTHOLOGUE AFUA_6G11590)"/>
    <property type="match status" value="1"/>
</dbReference>
<comment type="caution">
    <text evidence="5">The sequence shown here is derived from an EMBL/GenBank/DDBJ whole genome shotgun (WGS) entry which is preliminary data.</text>
</comment>
<evidence type="ECO:0000256" key="1">
    <source>
        <dbReference type="ARBA" id="ARBA00023002"/>
    </source>
</evidence>
<dbReference type="SUPFAM" id="SSF69118">
    <property type="entry name" value="AhpD-like"/>
    <property type="match status" value="1"/>
</dbReference>
<dbReference type="OrthoDB" id="9998495at2759"/>
<dbReference type="Gene3D" id="1.20.1290.10">
    <property type="entry name" value="AhpD-like"/>
    <property type="match status" value="1"/>
</dbReference>
<name>W7TIA4_9STRA</name>
<evidence type="ECO:0000313" key="5">
    <source>
        <dbReference type="EMBL" id="EWM25837.1"/>
    </source>
</evidence>
<evidence type="ECO:0000259" key="3">
    <source>
        <dbReference type="Pfam" id="PF02627"/>
    </source>
</evidence>
<accession>W7TIA4</accession>
<evidence type="ECO:0000259" key="4">
    <source>
        <dbReference type="Pfam" id="PF25137"/>
    </source>
</evidence>
<dbReference type="InterPro" id="IPR029032">
    <property type="entry name" value="AhpD-like"/>
</dbReference>
<dbReference type="Pfam" id="PF25137">
    <property type="entry name" value="ADH_Fe_C"/>
    <property type="match status" value="1"/>
</dbReference>
<feature type="domain" description="Carboxymuconolactone decarboxylase-like" evidence="3">
    <location>
        <begin position="459"/>
        <end position="529"/>
    </location>
</feature>
<dbReference type="InterPro" id="IPR003779">
    <property type="entry name" value="CMD-like"/>
</dbReference>
<dbReference type="GO" id="GO:0046872">
    <property type="term" value="F:metal ion binding"/>
    <property type="evidence" value="ECO:0007669"/>
    <property type="project" value="InterPro"/>
</dbReference>
<feature type="domain" description="Fe-containing alcohol dehydrogenase-like C-terminal" evidence="4">
    <location>
        <begin position="200"/>
        <end position="374"/>
    </location>
</feature>
<dbReference type="Gene3D" id="3.40.50.1970">
    <property type="match status" value="1"/>
</dbReference>
<organism evidence="5 6">
    <name type="scientific">Nannochloropsis gaditana</name>
    <dbReference type="NCBI Taxonomy" id="72520"/>
    <lineage>
        <taxon>Eukaryota</taxon>
        <taxon>Sar</taxon>
        <taxon>Stramenopiles</taxon>
        <taxon>Ochrophyta</taxon>
        <taxon>Eustigmatophyceae</taxon>
        <taxon>Eustigmatales</taxon>
        <taxon>Monodopsidaceae</taxon>
        <taxon>Nannochloropsis</taxon>
    </lineage>
</organism>
<dbReference type="SUPFAM" id="SSF56796">
    <property type="entry name" value="Dehydroquinate synthase-like"/>
    <property type="match status" value="1"/>
</dbReference>
<reference evidence="5 6" key="1">
    <citation type="journal article" date="2014" name="Mol. Plant">
        <title>Chromosome Scale Genome Assembly and Transcriptome Profiling of Nannochloropsis gaditana in Nitrogen Depletion.</title>
        <authorList>
            <person name="Corteggiani Carpinelli E."/>
            <person name="Telatin A."/>
            <person name="Vitulo N."/>
            <person name="Forcato C."/>
            <person name="D'Angelo M."/>
            <person name="Schiavon R."/>
            <person name="Vezzi A."/>
            <person name="Giacometti G.M."/>
            <person name="Morosinotto T."/>
            <person name="Valle G."/>
        </authorList>
    </citation>
    <scope>NUCLEOTIDE SEQUENCE [LARGE SCALE GENOMIC DNA]</scope>
    <source>
        <strain evidence="5 6">B-31</strain>
    </source>
</reference>
<dbReference type="Proteomes" id="UP000019335">
    <property type="component" value="Chromosome 10"/>
</dbReference>
<dbReference type="Pfam" id="PF02627">
    <property type="entry name" value="CMD"/>
    <property type="match status" value="1"/>
</dbReference>
<evidence type="ECO:0000259" key="2">
    <source>
        <dbReference type="Pfam" id="PF00465"/>
    </source>
</evidence>
<keyword evidence="1" id="KW-0560">Oxidoreductase</keyword>
<dbReference type="Pfam" id="PF00465">
    <property type="entry name" value="Fe-ADH"/>
    <property type="match status" value="1"/>
</dbReference>
<dbReference type="InterPro" id="IPR001670">
    <property type="entry name" value="ADH_Fe/GldA"/>
</dbReference>
<sequence>MREFVVKGPPARIIFGPGCVSRVGAAEIRTLGCKRLVMVGSVRSLKNIPAVVALQSELGDLVVGTIPRVKENVYGDLVEEAGKEVGRLRADALVVVGGGTALGLAKALANLLPLSSTGPSQMPSPLTIISIPTTYSGSEVTSYHGVSVVLNPAAQALIDKDANKPHGIKARKVAVRNQAVRPALVLYDAHFLQSLPYPLTISSLFNALAHAFEALWVNPMPSPQACWAASESVNIILRYIGNLDPSGRVADASESLVVVNELLYGAYLAAYSLDTEDLGLQHRLAHVLGGTYSVPHAQAHMLLLPHVLRFYEDAWADGGEKTTPLSHLKLGQAPSTQSLARCIFDIQRSLVHSKPPLSLQDVGLGQPDLEGVVDTLLEHGGIPVRQDVPISKPLLLGLLQHAISGESPPWEGRPASRTPRISYLSDQDFRAKDPEAASKIMARRHGQLLHLDRVLMHAPTVAQGWNAMFGSLRSGLRSIDGRLRELVILRVAVVNQAYYEYFQHYPVFLKEGGSVPEAEALGNWRSEASKHLFGAKDRAVLAYVDEMTGRIQVQDKTVKILFATASTEAPESFVVELTALCAGYNMVSRFLEALHLTAESENSAALPRMPVDIHIQTLAGIESTKTHETSHSYPSDS</sequence>
<dbReference type="EMBL" id="AZIL01000830">
    <property type="protein sequence ID" value="EWM25837.1"/>
    <property type="molecule type" value="Genomic_DNA"/>
</dbReference>